<proteinExistence type="inferred from homology"/>
<feature type="region of interest" description="Disordered" evidence="10">
    <location>
        <begin position="369"/>
        <end position="397"/>
    </location>
</feature>
<feature type="compositionally biased region" description="Polar residues" evidence="10">
    <location>
        <begin position="596"/>
        <end position="610"/>
    </location>
</feature>
<feature type="compositionally biased region" description="Low complexity" evidence="10">
    <location>
        <begin position="566"/>
        <end position="577"/>
    </location>
</feature>
<protein>
    <recommendedName>
        <fullName evidence="15">Shugoshin</fullName>
    </recommendedName>
</protein>
<feature type="region of interest" description="Disordered" evidence="10">
    <location>
        <begin position="422"/>
        <end position="617"/>
    </location>
</feature>
<dbReference type="GeneID" id="98139301"/>
<evidence type="ECO:0000256" key="5">
    <source>
        <dbReference type="ARBA" id="ARBA00022829"/>
    </source>
</evidence>
<dbReference type="RefSeq" id="XP_070891214.1">
    <property type="nucleotide sequence ID" value="XM_071024229.1"/>
</dbReference>
<dbReference type="Pfam" id="PF07558">
    <property type="entry name" value="Shugoshin_N"/>
    <property type="match status" value="1"/>
</dbReference>
<evidence type="ECO:0000256" key="9">
    <source>
        <dbReference type="SAM" id="Coils"/>
    </source>
</evidence>
<evidence type="ECO:0000259" key="11">
    <source>
        <dbReference type="Pfam" id="PF07557"/>
    </source>
</evidence>
<keyword evidence="5" id="KW-0159">Chromosome partition</keyword>
<feature type="compositionally biased region" description="Polar residues" evidence="10">
    <location>
        <begin position="640"/>
        <end position="673"/>
    </location>
</feature>
<feature type="compositionally biased region" description="Low complexity" evidence="10">
    <location>
        <begin position="181"/>
        <end position="205"/>
    </location>
</feature>
<evidence type="ECO:0000256" key="4">
    <source>
        <dbReference type="ARBA" id="ARBA00022618"/>
    </source>
</evidence>
<keyword evidence="6 9" id="KW-0175">Coiled coil</keyword>
<organism evidence="13 14">
    <name type="scientific">Aspergillus lucknowensis</name>
    <dbReference type="NCBI Taxonomy" id="176173"/>
    <lineage>
        <taxon>Eukaryota</taxon>
        <taxon>Fungi</taxon>
        <taxon>Dikarya</taxon>
        <taxon>Ascomycota</taxon>
        <taxon>Pezizomycotina</taxon>
        <taxon>Eurotiomycetes</taxon>
        <taxon>Eurotiomycetidae</taxon>
        <taxon>Eurotiales</taxon>
        <taxon>Aspergillaceae</taxon>
        <taxon>Aspergillus</taxon>
        <taxon>Aspergillus subgen. Nidulantes</taxon>
    </lineage>
</organism>
<gene>
    <name evidence="13" type="ORF">BJX67DRAFT_104233</name>
</gene>
<feature type="compositionally biased region" description="Basic residues" evidence="10">
    <location>
        <begin position="677"/>
        <end position="691"/>
    </location>
</feature>
<evidence type="ECO:0000256" key="10">
    <source>
        <dbReference type="SAM" id="MobiDB-lite"/>
    </source>
</evidence>
<comment type="subcellular location">
    <subcellularLocation>
        <location evidence="1">Chromosome</location>
        <location evidence="1">Centromere</location>
    </subcellularLocation>
</comment>
<evidence type="ECO:0000259" key="12">
    <source>
        <dbReference type="Pfam" id="PF07558"/>
    </source>
</evidence>
<dbReference type="Pfam" id="PF07557">
    <property type="entry name" value="Shugoshin_C"/>
    <property type="match status" value="1"/>
</dbReference>
<evidence type="ECO:0000313" key="14">
    <source>
        <dbReference type="Proteomes" id="UP001610432"/>
    </source>
</evidence>
<feature type="compositionally biased region" description="Basic and acidic residues" evidence="10">
    <location>
        <begin position="480"/>
        <end position="490"/>
    </location>
</feature>
<feature type="coiled-coil region" evidence="9">
    <location>
        <begin position="39"/>
        <end position="73"/>
    </location>
</feature>
<sequence>MARLNESSTSAESIEILKRRFVRQNREIARVNSIQSLRIRSLESEVSHLLSENVSLREQIITVTQELERLEAAKALHDGVYKLQAKLDSKMVELSSLVTELGSLPRQYSRAARAMAESKPEPAFEERLRRSSSANQAIGCTDPEPNSDFEADGRLPVILEDKYYPRRTLEAHELQQLSNGAAEAESAAELKDSTTTPRNSTTTPRHSTECDEPPTVALEDVADAKPLDEHVQEEHSLPPNLETRRKKRATPAVVNEERPDPDTISFLDSKFMRKCGAKRKFFAEDEESIFESAPAEYDDFEFSRPIRSPTKLPSQSDHSPVRQRSQSRMGRVGIGQPTRKVLEAKSTNVSLRSPAKPVIAKGYDQPQISVTPRECPLSKQGKYMTPKQPTTSTYDSGRGVAYEANQMNAEIKRHTAPLQDFDCNLPATADMPNSRPSRRQRSIISYTEPNLRDKMRRSTNELGPAVGRDKPRKSSSLADSSREQGIKDGPTKVALNPESVGGEPDLADTDTLASHPTPQPSMVSQWKRKTSGQAVDDGREFTAVNQSLGLEDSSDRSEGEPYDWLTTQSSQSHGSTQDEPQIPACNESGIPHQVGPSATRNSRLQPSNRRTSGRRTIPRFSTSAMNLEAEYNDLAPSHAQSVTNETPMPGTNNSEHPTGNSHEYNGSSLSTGSREMKRGRRVAARRKSMML</sequence>
<dbReference type="InterPro" id="IPR011516">
    <property type="entry name" value="Shugoshin_N"/>
</dbReference>
<dbReference type="Proteomes" id="UP001610432">
    <property type="component" value="Unassembled WGS sequence"/>
</dbReference>
<reference evidence="13 14" key="1">
    <citation type="submission" date="2024-07" db="EMBL/GenBank/DDBJ databases">
        <title>Section-level genome sequencing and comparative genomics of Aspergillus sections Usti and Cavernicolus.</title>
        <authorList>
            <consortium name="Lawrence Berkeley National Laboratory"/>
            <person name="Nybo J.L."/>
            <person name="Vesth T.C."/>
            <person name="Theobald S."/>
            <person name="Frisvad J.C."/>
            <person name="Larsen T.O."/>
            <person name="Kjaerboelling I."/>
            <person name="Rothschild-Mancinelli K."/>
            <person name="Lyhne E.K."/>
            <person name="Kogle M.E."/>
            <person name="Barry K."/>
            <person name="Clum A."/>
            <person name="Na H."/>
            <person name="Ledsgaard L."/>
            <person name="Lin J."/>
            <person name="Lipzen A."/>
            <person name="Kuo A."/>
            <person name="Riley R."/>
            <person name="Mondo S."/>
            <person name="Labutti K."/>
            <person name="Haridas S."/>
            <person name="Pangalinan J."/>
            <person name="Salamov A.A."/>
            <person name="Simmons B.A."/>
            <person name="Magnuson J.K."/>
            <person name="Chen J."/>
            <person name="Drula E."/>
            <person name="Henrissat B."/>
            <person name="Wiebenga A."/>
            <person name="Lubbers R.J."/>
            <person name="Gomes A.C."/>
            <person name="Macurrencykelacurrency M.R."/>
            <person name="Stajich J."/>
            <person name="Grigoriev I.V."/>
            <person name="Mortensen U.H."/>
            <person name="De Vries R.P."/>
            <person name="Baker S.E."/>
            <person name="Andersen M.R."/>
        </authorList>
    </citation>
    <scope>NUCLEOTIDE SEQUENCE [LARGE SCALE GENOMIC DNA]</scope>
    <source>
        <strain evidence="13 14">CBS 449.75</strain>
    </source>
</reference>
<evidence type="ECO:0000256" key="2">
    <source>
        <dbReference type="ARBA" id="ARBA00010845"/>
    </source>
</evidence>
<feature type="domain" description="Shugoshin N-terminal coiled-coil" evidence="12">
    <location>
        <begin position="17"/>
        <end position="61"/>
    </location>
</feature>
<dbReference type="InterPro" id="IPR011515">
    <property type="entry name" value="Shugoshin_C"/>
</dbReference>
<evidence type="ECO:0000256" key="3">
    <source>
        <dbReference type="ARBA" id="ARBA00022454"/>
    </source>
</evidence>
<evidence type="ECO:0000256" key="8">
    <source>
        <dbReference type="ARBA" id="ARBA00023328"/>
    </source>
</evidence>
<keyword evidence="14" id="KW-1185">Reference proteome</keyword>
<feature type="compositionally biased region" description="Basic and acidic residues" evidence="10">
    <location>
        <begin position="450"/>
        <end position="459"/>
    </location>
</feature>
<keyword evidence="7" id="KW-0131">Cell cycle</keyword>
<keyword evidence="4" id="KW-0132">Cell division</keyword>
<feature type="region of interest" description="Disordered" evidence="10">
    <location>
        <begin position="301"/>
        <end position="337"/>
    </location>
</feature>
<name>A0ABR4M6K7_9EURO</name>
<feature type="compositionally biased region" description="Basic and acidic residues" evidence="10">
    <location>
        <begin position="116"/>
        <end position="129"/>
    </location>
</feature>
<accession>A0ABR4M6K7</accession>
<feature type="compositionally biased region" description="Polar residues" evidence="10">
    <location>
        <begin position="511"/>
        <end position="524"/>
    </location>
</feature>
<feature type="region of interest" description="Disordered" evidence="10">
    <location>
        <begin position="640"/>
        <end position="691"/>
    </location>
</feature>
<keyword evidence="3" id="KW-0158">Chromosome</keyword>
<feature type="region of interest" description="Disordered" evidence="10">
    <location>
        <begin position="115"/>
        <end position="153"/>
    </location>
</feature>
<keyword evidence="8" id="KW-0137">Centromere</keyword>
<evidence type="ECO:0000313" key="13">
    <source>
        <dbReference type="EMBL" id="KAL2872235.1"/>
    </source>
</evidence>
<feature type="compositionally biased region" description="Polar residues" evidence="10">
    <location>
        <begin position="311"/>
        <end position="328"/>
    </location>
</feature>
<feature type="region of interest" description="Disordered" evidence="10">
    <location>
        <begin position="228"/>
        <end position="261"/>
    </location>
</feature>
<feature type="domain" description="Shugoshin C-terminal" evidence="11">
    <location>
        <begin position="434"/>
        <end position="457"/>
    </location>
</feature>
<evidence type="ECO:0000256" key="7">
    <source>
        <dbReference type="ARBA" id="ARBA00023306"/>
    </source>
</evidence>
<evidence type="ECO:0000256" key="1">
    <source>
        <dbReference type="ARBA" id="ARBA00004584"/>
    </source>
</evidence>
<comment type="caution">
    <text evidence="13">The sequence shown here is derived from an EMBL/GenBank/DDBJ whole genome shotgun (WGS) entry which is preliminary data.</text>
</comment>
<feature type="region of interest" description="Disordered" evidence="10">
    <location>
        <begin position="177"/>
        <end position="213"/>
    </location>
</feature>
<comment type="similarity">
    <text evidence="2">Belongs to the shugoshin family.</text>
</comment>
<dbReference type="EMBL" id="JBFXLQ010000002">
    <property type="protein sequence ID" value="KAL2872235.1"/>
    <property type="molecule type" value="Genomic_DNA"/>
</dbReference>
<evidence type="ECO:0000256" key="6">
    <source>
        <dbReference type="ARBA" id="ARBA00023054"/>
    </source>
</evidence>
<evidence type="ECO:0008006" key="15">
    <source>
        <dbReference type="Google" id="ProtNLM"/>
    </source>
</evidence>